<proteinExistence type="predicted"/>
<organism evidence="1 2">
    <name type="scientific">Comamonas squillarum</name>
    <dbReference type="NCBI Taxonomy" id="2977320"/>
    <lineage>
        <taxon>Bacteria</taxon>
        <taxon>Pseudomonadati</taxon>
        <taxon>Pseudomonadota</taxon>
        <taxon>Betaproteobacteria</taxon>
        <taxon>Burkholderiales</taxon>
        <taxon>Comamonadaceae</taxon>
        <taxon>Comamonas</taxon>
    </lineage>
</organism>
<protein>
    <submittedName>
        <fullName evidence="1">Uncharacterized protein</fullName>
    </submittedName>
</protein>
<accession>A0ABY6A0P0</accession>
<reference evidence="1" key="1">
    <citation type="submission" date="2022-09" db="EMBL/GenBank/DDBJ databases">
        <title>Bacterial diversity in gut of crayfish and pufferfish.</title>
        <authorList>
            <person name="Huang Y."/>
        </authorList>
    </citation>
    <scope>NUCLEOTIDE SEQUENCE</scope>
    <source>
        <strain evidence="1">PR12</strain>
    </source>
</reference>
<keyword evidence="2" id="KW-1185">Reference proteome</keyword>
<dbReference type="RefSeq" id="WP_260719096.1">
    <property type="nucleotide sequence ID" value="NZ_CP104377.1"/>
</dbReference>
<dbReference type="EMBL" id="CP104377">
    <property type="protein sequence ID" value="UXC18530.1"/>
    <property type="molecule type" value="Genomic_DNA"/>
</dbReference>
<evidence type="ECO:0000313" key="1">
    <source>
        <dbReference type="EMBL" id="UXC18530.1"/>
    </source>
</evidence>
<evidence type="ECO:0000313" key="2">
    <source>
        <dbReference type="Proteomes" id="UP001058290"/>
    </source>
</evidence>
<dbReference type="Proteomes" id="UP001058290">
    <property type="component" value="Chromosome"/>
</dbReference>
<gene>
    <name evidence="1" type="ORF">N4T19_23090</name>
</gene>
<name>A0ABY6A0P0_9BURK</name>
<sequence>MAEQITLAYRLFTMRRWAGASWAKAAAWALGLVWRNARNDRRTEVERAARQRL</sequence>